<gene>
    <name evidence="2" type="ORF">NMS_0520</name>
</gene>
<sequence>MKWLLRSWSFLSSPLFLPLLVSIWFFSYADSLQNPAIVLKLYMIAVLSAAIPLVVYTLLKVAKMVNSVHLSSTKERLIPLAIYAILIIILLRGVFQGGMHLPLYYFFIGLLMSTIVALVMALFKFKISLHMMGIAGILGFVIMISILGNIPLTYWIIGLCIAAGLTATSRLHMEAHSPTELAFGTIAGLFIQISIAYSYLV</sequence>
<feature type="transmembrane region" description="Helical" evidence="1">
    <location>
        <begin position="41"/>
        <end position="59"/>
    </location>
</feature>
<keyword evidence="3" id="KW-1185">Reference proteome</keyword>
<proteinExistence type="predicted"/>
<dbReference type="AlphaFoldDB" id="W8VNL3"/>
<dbReference type="HOGENOM" id="CLU_093776_2_0_10"/>
<dbReference type="EMBL" id="AP014548">
    <property type="protein sequence ID" value="BAO54529.1"/>
    <property type="molecule type" value="Genomic_DNA"/>
</dbReference>
<evidence type="ECO:0008006" key="4">
    <source>
        <dbReference type="Google" id="ProtNLM"/>
    </source>
</evidence>
<feature type="transmembrane region" description="Helical" evidence="1">
    <location>
        <begin position="103"/>
        <end position="122"/>
    </location>
</feature>
<reference evidence="2 3" key="1">
    <citation type="journal article" date="2014" name="Proc. Natl. Acad. Sci. U.S.A.">
        <title>Functional characterization of flavobacteria rhodopsins reveals a unique class of light-driven chloride pump in bacteria.</title>
        <authorList>
            <person name="Yoshizawa S."/>
            <person name="Kumagai Y."/>
            <person name="Kim H."/>
            <person name="Ogura Y."/>
            <person name="Hayashi T."/>
            <person name="Iwasaki W."/>
            <person name="DeLong E.F."/>
            <person name="Kogure K."/>
        </authorList>
    </citation>
    <scope>NUCLEOTIDE SEQUENCE [LARGE SCALE GENOMIC DNA]</scope>
    <source>
        <strain evidence="2 3">S1-08</strain>
    </source>
</reference>
<organism evidence="2 3">
    <name type="scientific">Nonlabens marinus S1-08</name>
    <dbReference type="NCBI Taxonomy" id="1454201"/>
    <lineage>
        <taxon>Bacteria</taxon>
        <taxon>Pseudomonadati</taxon>
        <taxon>Bacteroidota</taxon>
        <taxon>Flavobacteriia</taxon>
        <taxon>Flavobacteriales</taxon>
        <taxon>Flavobacteriaceae</taxon>
        <taxon>Nonlabens</taxon>
    </lineage>
</organism>
<evidence type="ECO:0000313" key="3">
    <source>
        <dbReference type="Proteomes" id="UP000031760"/>
    </source>
</evidence>
<feature type="transmembrane region" description="Helical" evidence="1">
    <location>
        <begin position="181"/>
        <end position="200"/>
    </location>
</feature>
<dbReference type="STRING" id="1454201.NMS_0520"/>
<dbReference type="Proteomes" id="UP000031760">
    <property type="component" value="Chromosome"/>
</dbReference>
<name>W8VNL3_9FLAO</name>
<dbReference type="OrthoDB" id="9786064at2"/>
<evidence type="ECO:0000256" key="1">
    <source>
        <dbReference type="SAM" id="Phobius"/>
    </source>
</evidence>
<dbReference type="KEGG" id="nmf:NMS_0520"/>
<dbReference type="RefSeq" id="WP_041495242.1">
    <property type="nucleotide sequence ID" value="NZ_AP014548.1"/>
</dbReference>
<keyword evidence="1" id="KW-0472">Membrane</keyword>
<protein>
    <recommendedName>
        <fullName evidence="4">Transmembrane protein</fullName>
    </recommendedName>
</protein>
<keyword evidence="1" id="KW-1133">Transmembrane helix</keyword>
<feature type="transmembrane region" description="Helical" evidence="1">
    <location>
        <begin position="80"/>
        <end position="97"/>
    </location>
</feature>
<evidence type="ECO:0000313" key="2">
    <source>
        <dbReference type="EMBL" id="BAO54529.1"/>
    </source>
</evidence>
<accession>W8VNL3</accession>
<keyword evidence="1" id="KW-0812">Transmembrane</keyword>